<protein>
    <recommendedName>
        <fullName evidence="1">C2H2-type domain-containing protein</fullName>
    </recommendedName>
</protein>
<organism evidence="2 3">
    <name type="scientific">Ophiobolus disseminans</name>
    <dbReference type="NCBI Taxonomy" id="1469910"/>
    <lineage>
        <taxon>Eukaryota</taxon>
        <taxon>Fungi</taxon>
        <taxon>Dikarya</taxon>
        <taxon>Ascomycota</taxon>
        <taxon>Pezizomycotina</taxon>
        <taxon>Dothideomycetes</taxon>
        <taxon>Pleosporomycetidae</taxon>
        <taxon>Pleosporales</taxon>
        <taxon>Pleosporineae</taxon>
        <taxon>Phaeosphaeriaceae</taxon>
        <taxon>Ophiobolus</taxon>
    </lineage>
</organism>
<evidence type="ECO:0000313" key="2">
    <source>
        <dbReference type="EMBL" id="KAF2829530.1"/>
    </source>
</evidence>
<proteinExistence type="predicted"/>
<accession>A0A6A7A8A3</accession>
<evidence type="ECO:0000313" key="3">
    <source>
        <dbReference type="Proteomes" id="UP000799424"/>
    </source>
</evidence>
<dbReference type="OrthoDB" id="5397557at2759"/>
<dbReference type="PROSITE" id="PS00028">
    <property type="entry name" value="ZINC_FINGER_C2H2_1"/>
    <property type="match status" value="1"/>
</dbReference>
<dbReference type="Proteomes" id="UP000799424">
    <property type="component" value="Unassembled WGS sequence"/>
</dbReference>
<name>A0A6A7A8A3_9PLEO</name>
<gene>
    <name evidence="2" type="ORF">CC86DRAFT_368526</name>
</gene>
<reference evidence="2" key="1">
    <citation type="journal article" date="2020" name="Stud. Mycol.">
        <title>101 Dothideomycetes genomes: a test case for predicting lifestyles and emergence of pathogens.</title>
        <authorList>
            <person name="Haridas S."/>
            <person name="Albert R."/>
            <person name="Binder M."/>
            <person name="Bloem J."/>
            <person name="Labutti K."/>
            <person name="Salamov A."/>
            <person name="Andreopoulos B."/>
            <person name="Baker S."/>
            <person name="Barry K."/>
            <person name="Bills G."/>
            <person name="Bluhm B."/>
            <person name="Cannon C."/>
            <person name="Castanera R."/>
            <person name="Culley D."/>
            <person name="Daum C."/>
            <person name="Ezra D."/>
            <person name="Gonzalez J."/>
            <person name="Henrissat B."/>
            <person name="Kuo A."/>
            <person name="Liang C."/>
            <person name="Lipzen A."/>
            <person name="Lutzoni F."/>
            <person name="Magnuson J."/>
            <person name="Mondo S."/>
            <person name="Nolan M."/>
            <person name="Ohm R."/>
            <person name="Pangilinan J."/>
            <person name="Park H.-J."/>
            <person name="Ramirez L."/>
            <person name="Alfaro M."/>
            <person name="Sun H."/>
            <person name="Tritt A."/>
            <person name="Yoshinaga Y."/>
            <person name="Zwiers L.-H."/>
            <person name="Turgeon B."/>
            <person name="Goodwin S."/>
            <person name="Spatafora J."/>
            <person name="Crous P."/>
            <person name="Grigoriev I."/>
        </authorList>
    </citation>
    <scope>NUCLEOTIDE SEQUENCE</scope>
    <source>
        <strain evidence="2">CBS 113818</strain>
    </source>
</reference>
<dbReference type="EMBL" id="MU006221">
    <property type="protein sequence ID" value="KAF2829530.1"/>
    <property type="molecule type" value="Genomic_DNA"/>
</dbReference>
<dbReference type="AlphaFoldDB" id="A0A6A7A8A3"/>
<evidence type="ECO:0000259" key="1">
    <source>
        <dbReference type="PROSITE" id="PS00028"/>
    </source>
</evidence>
<feature type="domain" description="C2H2-type" evidence="1">
    <location>
        <begin position="235"/>
        <end position="258"/>
    </location>
</feature>
<sequence length="355" mass="40754">MQVSAALRVEASKLFWAHPEAYFLVSAGWLIDGAHPAYTHWDLSFLPNVQNVLVDYHVGTDRAICPLYDGVMAVRQGRITAFWNSLTKWFPNVKRIVIDQNWLSPPWNGESQPVPRALRILSQSSSLDIQVFAFIAEEIEGDPIACSASIPSDPPCQRSLYRSSADGVWARAKSPQPWKTILPPARKFSGPVGKVRGLDHEDTLTHLQHNGLWPLMVEALDRHHFGMGNNNPFSCPSSTCDAYFQKAGEWTVHAAESHYCDWFTKDRFSMLPQQLRVEFEKREKALVTKEDEIRRVYTELRDDWREGGGRKQREMKHGWMEQLEQDGAWNTGTAPEESRLWREFLRDMENTGSWQ</sequence>
<dbReference type="InterPro" id="IPR013087">
    <property type="entry name" value="Znf_C2H2_type"/>
</dbReference>
<keyword evidence="3" id="KW-1185">Reference proteome</keyword>